<name>A0ABQ8XZU6_9EUKA</name>
<sequence>MFQKQTETKTKSSTLKRRRKLRRVNEVCDYHKNRSTTTKPTLCVVPILCTQKTKKKQPNNQEQVKHKRPKAPRNLTQALVTKTNLERKRSFLGSIDECTDQLEIGTNNNRVVVGEFGFVIEENNSMENVNFDW</sequence>
<evidence type="ECO:0000313" key="3">
    <source>
        <dbReference type="Proteomes" id="UP001150062"/>
    </source>
</evidence>
<reference evidence="2" key="1">
    <citation type="submission" date="2022-08" db="EMBL/GenBank/DDBJ databases">
        <title>Novel sulfate-reducing endosymbionts in the free-living metamonad Anaeramoeba.</title>
        <authorList>
            <person name="Jerlstrom-Hultqvist J."/>
            <person name="Cepicka I."/>
            <person name="Gallot-Lavallee L."/>
            <person name="Salas-Leiva D."/>
            <person name="Curtis B.A."/>
            <person name="Zahonova K."/>
            <person name="Pipaliya S."/>
            <person name="Dacks J."/>
            <person name="Roger A.J."/>
        </authorList>
    </citation>
    <scope>NUCLEOTIDE SEQUENCE</scope>
    <source>
        <strain evidence="2">Schooner1</strain>
    </source>
</reference>
<evidence type="ECO:0000313" key="2">
    <source>
        <dbReference type="EMBL" id="KAJ6238108.1"/>
    </source>
</evidence>
<evidence type="ECO:0000256" key="1">
    <source>
        <dbReference type="SAM" id="MobiDB-lite"/>
    </source>
</evidence>
<feature type="region of interest" description="Disordered" evidence="1">
    <location>
        <begin position="52"/>
        <end position="76"/>
    </location>
</feature>
<gene>
    <name evidence="2" type="ORF">M0813_03342</name>
</gene>
<proteinExistence type="predicted"/>
<protein>
    <submittedName>
        <fullName evidence="2">Uncharacterized protein</fullName>
    </submittedName>
</protein>
<dbReference type="Proteomes" id="UP001150062">
    <property type="component" value="Unassembled WGS sequence"/>
</dbReference>
<keyword evidence="3" id="KW-1185">Reference proteome</keyword>
<accession>A0ABQ8XZU6</accession>
<comment type="caution">
    <text evidence="2">The sequence shown here is derived from an EMBL/GenBank/DDBJ whole genome shotgun (WGS) entry which is preliminary data.</text>
</comment>
<dbReference type="EMBL" id="JAOAOG010000234">
    <property type="protein sequence ID" value="KAJ6238108.1"/>
    <property type="molecule type" value="Genomic_DNA"/>
</dbReference>
<organism evidence="2 3">
    <name type="scientific">Anaeramoeba flamelloides</name>
    <dbReference type="NCBI Taxonomy" id="1746091"/>
    <lineage>
        <taxon>Eukaryota</taxon>
        <taxon>Metamonada</taxon>
        <taxon>Anaeramoebidae</taxon>
        <taxon>Anaeramoeba</taxon>
    </lineage>
</organism>